<dbReference type="Pfam" id="PF23647">
    <property type="entry name" value="TRAPPC13_M"/>
    <property type="match status" value="1"/>
</dbReference>
<dbReference type="EMBL" id="NAJN01000112">
    <property type="protein sequence ID" value="TKA79141.1"/>
    <property type="molecule type" value="Genomic_DNA"/>
</dbReference>
<gene>
    <name evidence="3" type="ORF">B0A49_01323</name>
</gene>
<dbReference type="Proteomes" id="UP000308768">
    <property type="component" value="Unassembled WGS sequence"/>
</dbReference>
<name>A0A4U0XRC4_9PEZI</name>
<dbReference type="PANTHER" id="PTHR13134:SF3">
    <property type="entry name" value="TRAFFICKING PROTEIN PARTICLE COMPLEX SUBUNIT 13"/>
    <property type="match status" value="1"/>
</dbReference>
<proteinExistence type="predicted"/>
<feature type="domain" description="Trafficking protein particle complex subunit 13 N-terminal" evidence="1">
    <location>
        <begin position="17"/>
        <end position="196"/>
    </location>
</feature>
<accession>A0A4U0XRC4</accession>
<evidence type="ECO:0000259" key="2">
    <source>
        <dbReference type="Pfam" id="PF23647"/>
    </source>
</evidence>
<dbReference type="OrthoDB" id="10250284at2759"/>
<reference evidence="3 4" key="1">
    <citation type="submission" date="2017-03" db="EMBL/GenBank/DDBJ databases">
        <title>Genomes of endolithic fungi from Antarctica.</title>
        <authorList>
            <person name="Coleine C."/>
            <person name="Masonjones S."/>
            <person name="Stajich J.E."/>
        </authorList>
    </citation>
    <scope>NUCLEOTIDE SEQUENCE [LARGE SCALE GENOMIC DNA]</scope>
    <source>
        <strain evidence="3 4">CCFEE 5187</strain>
    </source>
</reference>
<evidence type="ECO:0008006" key="5">
    <source>
        <dbReference type="Google" id="ProtNLM"/>
    </source>
</evidence>
<keyword evidence="4" id="KW-1185">Reference proteome</keyword>
<evidence type="ECO:0000313" key="3">
    <source>
        <dbReference type="EMBL" id="TKA79141.1"/>
    </source>
</evidence>
<organism evidence="3 4">
    <name type="scientific">Cryomyces minteri</name>
    <dbReference type="NCBI Taxonomy" id="331657"/>
    <lineage>
        <taxon>Eukaryota</taxon>
        <taxon>Fungi</taxon>
        <taxon>Dikarya</taxon>
        <taxon>Ascomycota</taxon>
        <taxon>Pezizomycotina</taxon>
        <taxon>Dothideomycetes</taxon>
        <taxon>Dothideomycetes incertae sedis</taxon>
        <taxon>Cryomyces</taxon>
    </lineage>
</organism>
<feature type="domain" description="Trafficking protein particle complex subunit 13 middle" evidence="2">
    <location>
        <begin position="202"/>
        <end position="328"/>
    </location>
</feature>
<dbReference type="InterPro" id="IPR055427">
    <property type="entry name" value="TRAPPC13_N"/>
</dbReference>
<dbReference type="InterPro" id="IPR055429">
    <property type="entry name" value="TRAPPC13_M"/>
</dbReference>
<dbReference type="AlphaFoldDB" id="A0A4U0XRC4"/>
<comment type="caution">
    <text evidence="3">The sequence shown here is derived from an EMBL/GenBank/DDBJ whole genome shotgun (WGS) entry which is preliminary data.</text>
</comment>
<dbReference type="STRING" id="331657.A0A4U0XRC4"/>
<dbReference type="PANTHER" id="PTHR13134">
    <property type="entry name" value="TRAFFICKING PROTEIN PARTICLE COMPLEX SUBUNIT 13"/>
    <property type="match status" value="1"/>
</dbReference>
<dbReference type="GO" id="GO:1990072">
    <property type="term" value="C:TRAPPIII protein complex"/>
    <property type="evidence" value="ECO:0007669"/>
    <property type="project" value="TreeGrafter"/>
</dbReference>
<dbReference type="Pfam" id="PF06159">
    <property type="entry name" value="TRAPPC13_N"/>
    <property type="match status" value="1"/>
</dbReference>
<dbReference type="InterPro" id="IPR010378">
    <property type="entry name" value="TRAPPC13"/>
</dbReference>
<sequence>MSRQRGQSTSEGLKGPHTVSLKVLRLSRPSLADHHPLPQQTSSNGLHISPKASLSFPSADPTDSFILSPVLTLPPAFGSAYVGETFSCTLCANNELPENDEARRISAVRIAAEMQMPSQPAGLALDLAGASSSDVNENATAKPGGSLQKIVRFELKEEGNHVLAVTVTYTETLLAGEGRAASGRVRTFRKLYQFVAQPLMAVRTKVEELPARGAAPPQYALEAQLENLGESAVSLQAVTVNTKPNYTALSLNWDLDLSGDKQTHSPVLKPRDIAQVAFLVQNVGGAEAPEDATTASKPGDRRVALGQLNIEWRSAMGDYGSLATGWLSSKAR</sequence>
<evidence type="ECO:0000259" key="1">
    <source>
        <dbReference type="Pfam" id="PF06159"/>
    </source>
</evidence>
<protein>
    <recommendedName>
        <fullName evidence="5">Trafficking protein particle complex subunit 13</fullName>
    </recommendedName>
</protein>
<evidence type="ECO:0000313" key="4">
    <source>
        <dbReference type="Proteomes" id="UP000308768"/>
    </source>
</evidence>